<proteinExistence type="predicted"/>
<evidence type="ECO:0000313" key="2">
    <source>
        <dbReference type="EMBL" id="CAH2407087.1"/>
    </source>
</evidence>
<reference evidence="2 3" key="1">
    <citation type="submission" date="2022-03" db="EMBL/GenBank/DDBJ databases">
        <authorList>
            <person name="Brunel B."/>
        </authorList>
    </citation>
    <scope>NUCLEOTIDE SEQUENCE [LARGE SCALE GENOMIC DNA]</scope>
    <source>
        <strain evidence="2">STM5069sample</strain>
    </source>
</reference>
<comment type="caution">
    <text evidence="2">The sequence shown here is derived from an EMBL/GenBank/DDBJ whole genome shotgun (WGS) entry which is preliminary data.</text>
</comment>
<dbReference type="EMBL" id="CAKXZT010000152">
    <property type="protein sequence ID" value="CAH2407087.1"/>
    <property type="molecule type" value="Genomic_DNA"/>
</dbReference>
<evidence type="ECO:0000313" key="3">
    <source>
        <dbReference type="Proteomes" id="UP001153050"/>
    </source>
</evidence>
<dbReference type="RefSeq" id="WP_254021058.1">
    <property type="nucleotide sequence ID" value="NZ_CAKXZT010000152.1"/>
</dbReference>
<evidence type="ECO:0000256" key="1">
    <source>
        <dbReference type="SAM" id="MobiDB-lite"/>
    </source>
</evidence>
<protein>
    <recommendedName>
        <fullName evidence="4">Transposase</fullName>
    </recommendedName>
</protein>
<feature type="region of interest" description="Disordered" evidence="1">
    <location>
        <begin position="63"/>
        <end position="84"/>
    </location>
</feature>
<dbReference type="Proteomes" id="UP001153050">
    <property type="component" value="Unassembled WGS sequence"/>
</dbReference>
<sequence>MLEINRLEAAKARQGVKRAENSLKRANELLDEDGGVAVNLALCGRIRAEQRRVIDARERLTKIDPNGTDNVAEPAAGPPPLCWS</sequence>
<name>A0ABM9ECX0_9HYPH</name>
<accession>A0ABM9ECX0</accession>
<evidence type="ECO:0008006" key="4">
    <source>
        <dbReference type="Google" id="ProtNLM"/>
    </source>
</evidence>
<gene>
    <name evidence="2" type="ORF">MES5069_550131</name>
</gene>
<organism evidence="2 3">
    <name type="scientific">Mesorhizobium escarrei</name>
    <dbReference type="NCBI Taxonomy" id="666018"/>
    <lineage>
        <taxon>Bacteria</taxon>
        <taxon>Pseudomonadati</taxon>
        <taxon>Pseudomonadota</taxon>
        <taxon>Alphaproteobacteria</taxon>
        <taxon>Hyphomicrobiales</taxon>
        <taxon>Phyllobacteriaceae</taxon>
        <taxon>Mesorhizobium</taxon>
    </lineage>
</organism>
<keyword evidence="3" id="KW-1185">Reference proteome</keyword>